<dbReference type="PANTHER" id="PTHR43169:SF2">
    <property type="entry name" value="NAD_GMP SYNTHASE DOMAIN-CONTAINING PROTEIN"/>
    <property type="match status" value="1"/>
</dbReference>
<sequence length="279" mass="32599">MENNILKNTIDDELKKKYNLLKEYFKDKTVIISYSGGADSLLVAKIASNAAKEHLAITIDNGFFTKQAIINSKIRAKKYNINHKIINIDYFNSEFNNKNNNIDINIENINNDLKNRCYYCKKDIALTIKGQLKKYDYDMIVDGTNYSDLFEDRPGIKAYKEQNIKSPLAELHITKKEVFKLLDYLDMELPKKDSCLATRILTPPITTDKLKTVEMAENYLVNLLNIKEYFRVRTYYDIAIVEITEKDYCKLNDIKNIKQINNEFKKLGFTKCCFELIEK</sequence>
<dbReference type="SUPFAM" id="SSF52402">
    <property type="entry name" value="Adenine nucleotide alpha hydrolases-like"/>
    <property type="match status" value="1"/>
</dbReference>
<dbReference type="InterPro" id="IPR014729">
    <property type="entry name" value="Rossmann-like_a/b/a_fold"/>
</dbReference>
<evidence type="ECO:0000259" key="1">
    <source>
        <dbReference type="Pfam" id="PF02540"/>
    </source>
</evidence>
<evidence type="ECO:0000313" key="2">
    <source>
        <dbReference type="EMBL" id="ABR55776.1"/>
    </source>
</evidence>
<dbReference type="HOGENOM" id="CLU_061181_0_0_2"/>
<dbReference type="AlphaFoldDB" id="A6UTF4"/>
<dbReference type="GO" id="GO:0016783">
    <property type="term" value="F:sulfurtransferase activity"/>
    <property type="evidence" value="ECO:0007669"/>
    <property type="project" value="InterPro"/>
</dbReference>
<keyword evidence="3" id="KW-1185">Reference proteome</keyword>
<dbReference type="PANTHER" id="PTHR43169">
    <property type="entry name" value="EXSB FAMILY PROTEIN"/>
    <property type="match status" value="1"/>
</dbReference>
<reference evidence="2" key="1">
    <citation type="submission" date="2007-06" db="EMBL/GenBank/DDBJ databases">
        <title>Complete sequence of Methanococcus aeolicus Nankai-3.</title>
        <authorList>
            <consortium name="US DOE Joint Genome Institute"/>
            <person name="Copeland A."/>
            <person name="Lucas S."/>
            <person name="Lapidus A."/>
            <person name="Barry K."/>
            <person name="Glavina del Rio T."/>
            <person name="Dalin E."/>
            <person name="Tice H."/>
            <person name="Pitluck S."/>
            <person name="Chain P."/>
            <person name="Malfatti S."/>
            <person name="Shin M."/>
            <person name="Vergez L."/>
            <person name="Schmutz J."/>
            <person name="Larimer F."/>
            <person name="Land M."/>
            <person name="Hauser L."/>
            <person name="Kyrpides N."/>
            <person name="Lykidis A."/>
            <person name="Sieprawska-Lupa M."/>
            <person name="Whitman W.B."/>
            <person name="Richardson P."/>
        </authorList>
    </citation>
    <scope>NUCLEOTIDE SEQUENCE [LARGE SCALE GENOMIC DNA]</scope>
    <source>
        <strain evidence="2">Nankai-3</strain>
    </source>
</reference>
<dbReference type="InterPro" id="IPR052188">
    <property type="entry name" value="Ni-pincer_cofactor_biosynth"/>
</dbReference>
<accession>A6UTF4</accession>
<dbReference type="InterPro" id="IPR022310">
    <property type="entry name" value="NAD/GMP_synthase"/>
</dbReference>
<dbReference type="Pfam" id="PF02540">
    <property type="entry name" value="NAD_synthase"/>
    <property type="match status" value="1"/>
</dbReference>
<dbReference type="OrthoDB" id="61764at2157"/>
<dbReference type="KEGG" id="mae:Maeo_0184"/>
<organism evidence="2 3">
    <name type="scientific">Methanococcus aeolicus (strain ATCC BAA-1280 / DSM 17508 / OCM 812 / Nankai-3)</name>
    <dbReference type="NCBI Taxonomy" id="419665"/>
    <lineage>
        <taxon>Archaea</taxon>
        <taxon>Methanobacteriati</taxon>
        <taxon>Methanobacteriota</taxon>
        <taxon>Methanomada group</taxon>
        <taxon>Methanococci</taxon>
        <taxon>Methanococcales</taxon>
        <taxon>Methanococcaceae</taxon>
        <taxon>Methanococcus</taxon>
    </lineage>
</organism>
<proteinExistence type="predicted"/>
<dbReference type="GeneID" id="5326426"/>
<dbReference type="InterPro" id="IPR005232">
    <property type="entry name" value="LarE"/>
</dbReference>
<dbReference type="PIRSF" id="PIRSF006661">
    <property type="entry name" value="PP-lp_UCP006661"/>
    <property type="match status" value="1"/>
</dbReference>
<protein>
    <submittedName>
        <fullName evidence="2">ExsB family protein</fullName>
    </submittedName>
</protein>
<dbReference type="Proteomes" id="UP000001106">
    <property type="component" value="Chromosome"/>
</dbReference>
<dbReference type="GO" id="GO:0006163">
    <property type="term" value="P:purine nucleotide metabolic process"/>
    <property type="evidence" value="ECO:0007669"/>
    <property type="project" value="UniProtKB-ARBA"/>
</dbReference>
<name>A6UTF4_META3</name>
<dbReference type="Gene3D" id="3.40.50.620">
    <property type="entry name" value="HUPs"/>
    <property type="match status" value="1"/>
</dbReference>
<dbReference type="STRING" id="419665.Maeo_0184"/>
<dbReference type="RefSeq" id="WP_011972908.1">
    <property type="nucleotide sequence ID" value="NC_009635.1"/>
</dbReference>
<gene>
    <name evidence="2" type="ordered locus">Maeo_0184</name>
</gene>
<dbReference type="eggNOG" id="arCOG00043">
    <property type="taxonomic scope" value="Archaea"/>
</dbReference>
<evidence type="ECO:0000313" key="3">
    <source>
        <dbReference type="Proteomes" id="UP000001106"/>
    </source>
</evidence>
<dbReference type="EMBL" id="CP000743">
    <property type="protein sequence ID" value="ABR55776.1"/>
    <property type="molecule type" value="Genomic_DNA"/>
</dbReference>
<feature type="domain" description="NAD/GMP synthase" evidence="1">
    <location>
        <begin position="27"/>
        <end position="117"/>
    </location>
</feature>
<dbReference type="NCBIfam" id="TIGR00268">
    <property type="entry name" value="ATP-dependent sacrificial sulfur transferase LarE"/>
    <property type="match status" value="1"/>
</dbReference>